<evidence type="ECO:0000259" key="2">
    <source>
        <dbReference type="Pfam" id="PF00567"/>
    </source>
</evidence>
<reference evidence="4" key="2">
    <citation type="submission" date="2020-10" db="UniProtKB">
        <authorList>
            <consortium name="WormBaseParasite"/>
        </authorList>
    </citation>
    <scope>IDENTIFICATION</scope>
</reference>
<name>A0A7E4V275_PANRE</name>
<organism evidence="3 4">
    <name type="scientific">Panagrellus redivivus</name>
    <name type="common">Microworm</name>
    <dbReference type="NCBI Taxonomy" id="6233"/>
    <lineage>
        <taxon>Eukaryota</taxon>
        <taxon>Metazoa</taxon>
        <taxon>Ecdysozoa</taxon>
        <taxon>Nematoda</taxon>
        <taxon>Chromadorea</taxon>
        <taxon>Rhabditida</taxon>
        <taxon>Tylenchina</taxon>
        <taxon>Panagrolaimomorpha</taxon>
        <taxon>Panagrolaimoidea</taxon>
        <taxon>Panagrolaimidae</taxon>
        <taxon>Panagrellus</taxon>
    </lineage>
</organism>
<evidence type="ECO:0000256" key="1">
    <source>
        <dbReference type="SAM" id="MobiDB-lite"/>
    </source>
</evidence>
<accession>A0A7E4V275</accession>
<evidence type="ECO:0000313" key="3">
    <source>
        <dbReference type="Proteomes" id="UP000492821"/>
    </source>
</evidence>
<dbReference type="Gene3D" id="2.30.30.140">
    <property type="match status" value="2"/>
</dbReference>
<keyword evidence="3" id="KW-1185">Reference proteome</keyword>
<feature type="domain" description="Tudor" evidence="2">
    <location>
        <begin position="147"/>
        <end position="256"/>
    </location>
</feature>
<dbReference type="InterPro" id="IPR035437">
    <property type="entry name" value="SNase_OB-fold_sf"/>
</dbReference>
<sequence>MSQSYRAQIGELDVSEEAEEAREFLYAIVSEYPTGIDAVFLHEQYNKKYVETGIANELPRDWLKQLQLAGEFEVKELGGSATVYIVHKDAIILPDLVAAMLPRESEKPLNVDSLSQALPEVKPATNGDEPDASTTTSPKADILSISHNGTYFYARFEKDNPQFDAFVKKMTQYYTEHHKTSNVAVDAVEVNKLYAVLDAACNWSRVLVKDLACDSSILPCFFIDYGELRSAVRSSLKQLDSTLSVDVIPAFAKCCAVKNLINVKPKDLVHSTESICDGTTLLKKIDPINVQLKTTSHDDVLNYDVVTVLAADGSAGNLDFLNTAPISAPGISATSPTVVSVPTPATNLNITCRDPKEMPTKKEVVHIISATDPDNISIRLENWYPAPDYLYAAMARDSENSPPPPKEIIEVGKYFAAKLEDTWERVQIIRPSTTDTDYWIVYAVDIGYFHLVHRSQLRQLTEAVSKFNRILLAKCRLNGIKPNESGVWSRELQTAMQDILLSATKSTVEFVPDGEWTFFESFNAPKLPYATGTLKIDGKDFAEYLVSLGLAEKA</sequence>
<dbReference type="Gene3D" id="2.40.50.90">
    <property type="match status" value="1"/>
</dbReference>
<dbReference type="PANTHER" id="PTHR16442:SF1">
    <property type="entry name" value="RING FINGER PROTEIN 17"/>
    <property type="match status" value="1"/>
</dbReference>
<dbReference type="InterPro" id="IPR002999">
    <property type="entry name" value="Tudor"/>
</dbReference>
<proteinExistence type="predicted"/>
<dbReference type="CDD" id="cd20379">
    <property type="entry name" value="Tudor_dTUD-like"/>
    <property type="match status" value="1"/>
</dbReference>
<feature type="region of interest" description="Disordered" evidence="1">
    <location>
        <begin position="120"/>
        <end position="139"/>
    </location>
</feature>
<dbReference type="AlphaFoldDB" id="A0A7E4V275"/>
<evidence type="ECO:0000313" key="4">
    <source>
        <dbReference type="WBParaSite" id="Pan_g15556.t1"/>
    </source>
</evidence>
<dbReference type="Proteomes" id="UP000492821">
    <property type="component" value="Unassembled WGS sequence"/>
</dbReference>
<protein>
    <submittedName>
        <fullName evidence="4">Tudor domain-containing protein 7</fullName>
    </submittedName>
</protein>
<dbReference type="GO" id="GO:0005737">
    <property type="term" value="C:cytoplasm"/>
    <property type="evidence" value="ECO:0007669"/>
    <property type="project" value="UniProtKB-ARBA"/>
</dbReference>
<reference evidence="3" key="1">
    <citation type="journal article" date="2013" name="Genetics">
        <title>The draft genome and transcriptome of Panagrellus redivivus are shaped by the harsh demands of a free-living lifestyle.</title>
        <authorList>
            <person name="Srinivasan J."/>
            <person name="Dillman A.R."/>
            <person name="Macchietto M.G."/>
            <person name="Heikkinen L."/>
            <person name="Lakso M."/>
            <person name="Fracchia K.M."/>
            <person name="Antoshechkin I."/>
            <person name="Mortazavi A."/>
            <person name="Wong G."/>
            <person name="Sternberg P.W."/>
        </authorList>
    </citation>
    <scope>NUCLEOTIDE SEQUENCE [LARGE SCALE GENOMIC DNA]</scope>
    <source>
        <strain evidence="3">MT8872</strain>
    </source>
</reference>
<dbReference type="Pfam" id="PF00567">
    <property type="entry name" value="TUDOR"/>
    <property type="match status" value="2"/>
</dbReference>
<dbReference type="PANTHER" id="PTHR16442">
    <property type="entry name" value="RING FINGER PROTEIN 17"/>
    <property type="match status" value="1"/>
</dbReference>
<feature type="domain" description="Tudor" evidence="2">
    <location>
        <begin position="362"/>
        <end position="479"/>
    </location>
</feature>
<dbReference type="SUPFAM" id="SSF63748">
    <property type="entry name" value="Tudor/PWWP/MBT"/>
    <property type="match status" value="2"/>
</dbReference>
<dbReference type="WBParaSite" id="Pan_g15556.t1">
    <property type="protein sequence ID" value="Pan_g15556.t1"/>
    <property type="gene ID" value="Pan_g15556"/>
</dbReference>